<dbReference type="PANTHER" id="PTHR23026:SF123">
    <property type="entry name" value="NAD(P)H NITROREDUCTASE RV3131-RELATED"/>
    <property type="match status" value="1"/>
</dbReference>
<evidence type="ECO:0000256" key="1">
    <source>
        <dbReference type="SAM" id="MobiDB-lite"/>
    </source>
</evidence>
<dbReference type="Gene3D" id="3.40.109.10">
    <property type="entry name" value="NADH Oxidase"/>
    <property type="match status" value="1"/>
</dbReference>
<protein>
    <submittedName>
        <fullName evidence="3">5,6-dimethylbenzimidazole synthase</fullName>
    </submittedName>
</protein>
<proteinExistence type="predicted"/>
<dbReference type="PANTHER" id="PTHR23026">
    <property type="entry name" value="NADPH NITROREDUCTASE"/>
    <property type="match status" value="1"/>
</dbReference>
<dbReference type="RefSeq" id="WP_101266598.1">
    <property type="nucleotide sequence ID" value="NZ_NWTK01000006.1"/>
</dbReference>
<name>A0A2N3KUC6_9PROT</name>
<dbReference type="Proteomes" id="UP000233597">
    <property type="component" value="Unassembled WGS sequence"/>
</dbReference>
<comment type="caution">
    <text evidence="3">The sequence shown here is derived from an EMBL/GenBank/DDBJ whole genome shotgun (WGS) entry which is preliminary data.</text>
</comment>
<dbReference type="NCBIfam" id="TIGR02476">
    <property type="entry name" value="BluB"/>
    <property type="match status" value="1"/>
</dbReference>
<accession>A0A2N3KUC6</accession>
<dbReference type="OrthoDB" id="9773807at2"/>
<gene>
    <name evidence="3" type="primary">bluB</name>
    <name evidence="3" type="ORF">COO20_11555</name>
</gene>
<dbReference type="AlphaFoldDB" id="A0A2N3KUC6"/>
<dbReference type="SUPFAM" id="SSF55469">
    <property type="entry name" value="FMN-dependent nitroreductase-like"/>
    <property type="match status" value="1"/>
</dbReference>
<feature type="domain" description="Nitroreductase" evidence="2">
    <location>
        <begin position="46"/>
        <end position="211"/>
    </location>
</feature>
<reference evidence="3 4" key="1">
    <citation type="submission" date="2017-09" db="EMBL/GenBank/DDBJ databases">
        <title>Biodiversity and function of Thalassospira species in the particle-attached aromatic-hydrocarbon-degrading consortia from the surface seawater of the South China Sea.</title>
        <authorList>
            <person name="Dong C."/>
            <person name="Liu R."/>
            <person name="Shao Z."/>
        </authorList>
    </citation>
    <scope>NUCLEOTIDE SEQUENCE [LARGE SCALE GENOMIC DNA]</scope>
    <source>
        <strain evidence="3 4">CSC1P2</strain>
    </source>
</reference>
<sequence length="239" mass="26846">MTETDSTKAPHNTGDGTASSGPKGSEHLTPPVFDQSFQQQFIDLLLWRRDVRRFRTDPIPATDIDGLIAEACLAPSVGNCQPWRFVKVNAPERRRAIRDSFERANQQALDDYEGERARLYASLKLQGMDQAPVQLAVFADEETEAGMGLGRKTMPEMLDYSAVAAVQLLWLAARVKGIGVGWVSIIEPNVVQQALDVPEHWRLIAYLCIGYPEEDHVVPELVRHGWQDRIDPRDVTLDR</sequence>
<dbReference type="InterPro" id="IPR050627">
    <property type="entry name" value="Nitroreductase/BluB"/>
</dbReference>
<dbReference type="Pfam" id="PF00881">
    <property type="entry name" value="Nitroreductase"/>
    <property type="match status" value="1"/>
</dbReference>
<dbReference type="GO" id="GO:0016491">
    <property type="term" value="F:oxidoreductase activity"/>
    <property type="evidence" value="ECO:0007669"/>
    <property type="project" value="InterPro"/>
</dbReference>
<organism evidence="3 4">
    <name type="scientific">Thalassospira marina</name>
    <dbReference type="NCBI Taxonomy" id="2048283"/>
    <lineage>
        <taxon>Bacteria</taxon>
        <taxon>Pseudomonadati</taxon>
        <taxon>Pseudomonadota</taxon>
        <taxon>Alphaproteobacteria</taxon>
        <taxon>Rhodospirillales</taxon>
        <taxon>Thalassospiraceae</taxon>
        <taxon>Thalassospira</taxon>
    </lineage>
</organism>
<evidence type="ECO:0000259" key="2">
    <source>
        <dbReference type="Pfam" id="PF00881"/>
    </source>
</evidence>
<dbReference type="InterPro" id="IPR000415">
    <property type="entry name" value="Nitroreductase-like"/>
</dbReference>
<evidence type="ECO:0000313" key="4">
    <source>
        <dbReference type="Proteomes" id="UP000233597"/>
    </source>
</evidence>
<dbReference type="EMBL" id="NWTK01000006">
    <property type="protein sequence ID" value="PKR54161.1"/>
    <property type="molecule type" value="Genomic_DNA"/>
</dbReference>
<dbReference type="InterPro" id="IPR029479">
    <property type="entry name" value="Nitroreductase"/>
</dbReference>
<feature type="compositionally biased region" description="Polar residues" evidence="1">
    <location>
        <begin position="9"/>
        <end position="22"/>
    </location>
</feature>
<dbReference type="InterPro" id="IPR012825">
    <property type="entry name" value="BluB"/>
</dbReference>
<feature type="region of interest" description="Disordered" evidence="1">
    <location>
        <begin position="1"/>
        <end position="31"/>
    </location>
</feature>
<evidence type="ECO:0000313" key="3">
    <source>
        <dbReference type="EMBL" id="PKR54161.1"/>
    </source>
</evidence>